<dbReference type="PANTHER" id="PTHR35507">
    <property type="entry name" value="OS09G0488600 PROTEIN"/>
    <property type="match status" value="1"/>
</dbReference>
<feature type="region of interest" description="Disordered" evidence="2">
    <location>
        <begin position="375"/>
        <end position="445"/>
    </location>
</feature>
<dbReference type="PANTHER" id="PTHR35507:SF1">
    <property type="entry name" value="TMF_TATA_BD DOMAIN-CONTAINING PROTEIN"/>
    <property type="match status" value="1"/>
</dbReference>
<keyword evidence="3" id="KW-1185">Reference proteome</keyword>
<gene>
    <name evidence="4" type="primary">LOC104705532</name>
</gene>
<feature type="coiled-coil region" evidence="1">
    <location>
        <begin position="280"/>
        <end position="307"/>
    </location>
</feature>
<dbReference type="GeneID" id="104705532"/>
<evidence type="ECO:0000313" key="3">
    <source>
        <dbReference type="Proteomes" id="UP000694864"/>
    </source>
</evidence>
<reference evidence="4" key="2">
    <citation type="submission" date="2025-08" db="UniProtKB">
        <authorList>
            <consortium name="RefSeq"/>
        </authorList>
    </citation>
    <scope>IDENTIFICATION</scope>
    <source>
        <tissue evidence="4">Leaf</tissue>
    </source>
</reference>
<evidence type="ECO:0000256" key="1">
    <source>
        <dbReference type="SAM" id="Coils"/>
    </source>
</evidence>
<keyword evidence="1" id="KW-0175">Coiled coil</keyword>
<feature type="compositionally biased region" description="Low complexity" evidence="2">
    <location>
        <begin position="381"/>
        <end position="412"/>
    </location>
</feature>
<feature type="compositionally biased region" description="Basic and acidic residues" evidence="2">
    <location>
        <begin position="414"/>
        <end position="424"/>
    </location>
</feature>
<protein>
    <submittedName>
        <fullName evidence="4">Uncharacterized protein LOC104705532</fullName>
    </submittedName>
</protein>
<sequence>MDEPGSDPDPGSYPIPPASVHLSPFSSSLIPPPLSAHFTRRPCQPLQSSRRLSYISLQGLLVNSDEASSARSIGGGLSRDETLAWELFTPYQRFLIVAVISVAASESKKNGLIRKLQKSVGLRDQVLSSMQQKLDDLCQQLNLVKDQSGTGTKISEHDDDLQPTFKEKFGSERINFVDCGCWLCDQHHHSSPVVIQDKVPTNLVIDAEPEERRMSYMSDWCSSVTSAAENHFDNLSLDQDMLSLRKECQEKDATIKDLTSFLQSTTKAGSKRETELEEIIRRKKTIIKKLKRDVLVLEEKVTQLTKLRRSSYSAAVSNTHEFPMRMDNLLYDMDLLTTSSSSDSEPTVDTPQRAVMEAPVDFIKEEQLKAVGQIHNSAPAKSSTSLVKSVKPPSVVSPSTTRRKPVSVSSSSRIKRDSSTSDSKKPRRPLQTTPRESSSLHKRWV</sequence>
<dbReference type="RefSeq" id="XP_010419852.1">
    <property type="nucleotide sequence ID" value="XM_010421550.2"/>
</dbReference>
<evidence type="ECO:0000313" key="4">
    <source>
        <dbReference type="RefSeq" id="XP_010419852.1"/>
    </source>
</evidence>
<evidence type="ECO:0000256" key="2">
    <source>
        <dbReference type="SAM" id="MobiDB-lite"/>
    </source>
</evidence>
<name>A0ABM0T2A4_CAMSA</name>
<organism evidence="3 4">
    <name type="scientific">Camelina sativa</name>
    <name type="common">False flax</name>
    <name type="synonym">Myagrum sativum</name>
    <dbReference type="NCBI Taxonomy" id="90675"/>
    <lineage>
        <taxon>Eukaryota</taxon>
        <taxon>Viridiplantae</taxon>
        <taxon>Streptophyta</taxon>
        <taxon>Embryophyta</taxon>
        <taxon>Tracheophyta</taxon>
        <taxon>Spermatophyta</taxon>
        <taxon>Magnoliopsida</taxon>
        <taxon>eudicotyledons</taxon>
        <taxon>Gunneridae</taxon>
        <taxon>Pentapetalae</taxon>
        <taxon>rosids</taxon>
        <taxon>malvids</taxon>
        <taxon>Brassicales</taxon>
        <taxon>Brassicaceae</taxon>
        <taxon>Camelineae</taxon>
        <taxon>Camelina</taxon>
    </lineage>
</organism>
<accession>A0ABM0T2A4</accession>
<dbReference type="Proteomes" id="UP000694864">
    <property type="component" value="Chromosome 8"/>
</dbReference>
<proteinExistence type="predicted"/>
<reference evidence="3" key="1">
    <citation type="journal article" date="2014" name="Nat. Commun.">
        <title>The emerging biofuel crop Camelina sativa retains a highly undifferentiated hexaploid genome structure.</title>
        <authorList>
            <person name="Kagale S."/>
            <person name="Koh C."/>
            <person name="Nixon J."/>
            <person name="Bollina V."/>
            <person name="Clarke W.E."/>
            <person name="Tuteja R."/>
            <person name="Spillane C."/>
            <person name="Robinson S.J."/>
            <person name="Links M.G."/>
            <person name="Clarke C."/>
            <person name="Higgins E.E."/>
            <person name="Huebert T."/>
            <person name="Sharpe A.G."/>
            <person name="Parkin I.A."/>
        </authorList>
    </citation>
    <scope>NUCLEOTIDE SEQUENCE [LARGE SCALE GENOMIC DNA]</scope>
    <source>
        <strain evidence="3">cv. DH55</strain>
    </source>
</reference>